<name>A0ABS5YUF7_9ACTN</name>
<dbReference type="RefSeq" id="WP_215789757.1">
    <property type="nucleotide sequence ID" value="NZ_JAHKKG010000007.1"/>
</dbReference>
<keyword evidence="2" id="KW-1015">Disulfide bond</keyword>
<dbReference type="EMBL" id="JAHKKG010000007">
    <property type="protein sequence ID" value="MBU2666333.1"/>
    <property type="molecule type" value="Genomic_DNA"/>
</dbReference>
<feature type="domain" description="LamG-like jellyroll fold" evidence="3">
    <location>
        <begin position="404"/>
        <end position="547"/>
    </location>
</feature>
<evidence type="ECO:0000256" key="2">
    <source>
        <dbReference type="ARBA" id="ARBA00023157"/>
    </source>
</evidence>
<comment type="caution">
    <text evidence="4">The sequence shown here is derived from an EMBL/GenBank/DDBJ whole genome shotgun (WGS) entry which is preliminary data.</text>
</comment>
<protein>
    <submittedName>
        <fullName evidence="4">LamG domain-containing protein</fullName>
    </submittedName>
</protein>
<evidence type="ECO:0000313" key="4">
    <source>
        <dbReference type="EMBL" id="MBU2666333.1"/>
    </source>
</evidence>
<dbReference type="InterPro" id="IPR013320">
    <property type="entry name" value="ConA-like_dom_sf"/>
</dbReference>
<evidence type="ECO:0000313" key="5">
    <source>
        <dbReference type="Proteomes" id="UP001519654"/>
    </source>
</evidence>
<gene>
    <name evidence="4" type="ORF">KOI35_22785</name>
</gene>
<dbReference type="Gene3D" id="2.60.120.200">
    <property type="match status" value="3"/>
</dbReference>
<dbReference type="Proteomes" id="UP001519654">
    <property type="component" value="Unassembled WGS sequence"/>
</dbReference>
<dbReference type="PANTHER" id="PTHR46943:SF1">
    <property type="entry name" value="PENTRAXIN-RELATED PROTEIN PTX3"/>
    <property type="match status" value="1"/>
</dbReference>
<keyword evidence="1" id="KW-0732">Signal</keyword>
<dbReference type="Pfam" id="PF13385">
    <property type="entry name" value="Laminin_G_3"/>
    <property type="match status" value="3"/>
</dbReference>
<dbReference type="InterPro" id="IPR006558">
    <property type="entry name" value="LamG-like"/>
</dbReference>
<evidence type="ECO:0000259" key="3">
    <source>
        <dbReference type="SMART" id="SM00560"/>
    </source>
</evidence>
<organism evidence="4 5">
    <name type="scientific">Paractinoplanes bogorensis</name>
    <dbReference type="NCBI Taxonomy" id="1610840"/>
    <lineage>
        <taxon>Bacteria</taxon>
        <taxon>Bacillati</taxon>
        <taxon>Actinomycetota</taxon>
        <taxon>Actinomycetes</taxon>
        <taxon>Micromonosporales</taxon>
        <taxon>Micromonosporaceae</taxon>
        <taxon>Paractinoplanes</taxon>
    </lineage>
</organism>
<dbReference type="InterPro" id="IPR042837">
    <property type="entry name" value="PTX3"/>
</dbReference>
<dbReference type="PANTHER" id="PTHR46943">
    <property type="entry name" value="PENTRAXIN-RELATED PROTEIN PTX3"/>
    <property type="match status" value="1"/>
</dbReference>
<dbReference type="SMART" id="SM00560">
    <property type="entry name" value="LamGL"/>
    <property type="match status" value="1"/>
</dbReference>
<accession>A0ABS5YUF7</accession>
<reference evidence="4 5" key="1">
    <citation type="submission" date="2021-06" db="EMBL/GenBank/DDBJ databases">
        <title>Actinoplanes lichenicola sp. nov., and Actinoplanes ovalisporus sp. nov., isolated from lichen in Thailand.</title>
        <authorList>
            <person name="Saeng-In P."/>
            <person name="Kanchanasin P."/>
            <person name="Yuki M."/>
            <person name="Kudo T."/>
            <person name="Ohkuma M."/>
            <person name="Phongsopitanun W."/>
            <person name="Tanasupawat S."/>
        </authorList>
    </citation>
    <scope>NUCLEOTIDE SEQUENCE [LARGE SCALE GENOMIC DNA]</scope>
    <source>
        <strain evidence="4 5">NBRC 110975</strain>
    </source>
</reference>
<keyword evidence="5" id="KW-1185">Reference proteome</keyword>
<proteinExistence type="predicted"/>
<evidence type="ECO:0000256" key="1">
    <source>
        <dbReference type="ARBA" id="ARBA00022729"/>
    </source>
</evidence>
<dbReference type="SUPFAM" id="SSF49899">
    <property type="entry name" value="Concanavalin A-like lectins/glucanases"/>
    <property type="match status" value="3"/>
</dbReference>
<sequence length="766" mass="78538">MRRKRWGTALVVALAGLMGVLFLLPPSSATFTSQVNTPATIAASASFPGQPKLISDKGPVFYHRMEEAPAATTGSVAADTMSSSAGVYGPVTNSSSLWWRFDETATTAPFSDVSGSADTASINGTATAGGAGPMGGSVQLGSGSSLSSALSPFRAGYSFTMSVWVNIGSVVPSGSTRFGVLSMTGNSAGTPNGSGTYARSDAMIIADAPANCPVTSSPCWAFGMAGNPQNAAVAFDYTRSTTAVVANTWVNLTAVYDTSTSLMSLYVNGVLEGTPKAHTVPTGAATNSGLDVGRFRDTTWQGTTGGTTLIGETRTWRRAVTAADITQLVVRPNVRYGFTEAAGTSTTYTSAANSTGAPGAVSRSSALTTQSGASLVAGREGSAFWAGTNLGYIMGPNTQLNTASSFTVSAWVKLTDTTVDKTFFSANYGAGTVVSLGYVQSTNRWTMGVLSGLTTYPINSDVTTPVVTNQWVHLVGVHDDFNNLLRLYVDGVPQATVPFALTPATANGPTVVGAKQQLGIVTDTWSGYVDDLRLYSGYPLNSAATTTTTMQSFVNQLNPALSAETPGGLLGTKSGHAGSTAVAFGGTGNGYNGKYAVAAATTVFSVECLVRVAAGQSGIIAGLTSSATSLGNTTGDRYLYVDSAGKVRFGVLVAGSPVTVVSAASVDDGAWHHITASVGPILNAGTTLATGGLKLSLDGTMVSNSAVTAAVASTGYWRWGGAPMLPAANWPSSPNNLYLTGTLDEFAVYDKQLSDQDDLARIYGNY</sequence>